<dbReference type="Proteomes" id="UP001473302">
    <property type="component" value="Unassembled WGS sequence"/>
</dbReference>
<reference evidence="2 3" key="1">
    <citation type="submission" date="2024-04" db="EMBL/GenBank/DDBJ databases">
        <title>genome sequences of Mucor flavus KT1a and Helicostylum pulchrum KT1b strains isolated from the surface of a dry-aged beef.</title>
        <authorList>
            <person name="Toyotome T."/>
            <person name="Hosono M."/>
            <person name="Torimaru M."/>
            <person name="Fukuda K."/>
            <person name="Mikami N."/>
        </authorList>
    </citation>
    <scope>NUCLEOTIDE SEQUENCE [LARGE SCALE GENOMIC DNA]</scope>
    <source>
        <strain evidence="2 3">KT1a</strain>
    </source>
</reference>
<comment type="caution">
    <text evidence="2">The sequence shown here is derived from an EMBL/GenBank/DDBJ whole genome shotgun (WGS) entry which is preliminary data.</text>
</comment>
<dbReference type="InterPro" id="IPR014867">
    <property type="entry name" value="Spore_coat_CotH_CotH2/3/7"/>
</dbReference>
<sequence length="587" mass="66610">MISAKVLLPFLGLFVVATQAQPSEIEYNVIGLLNETHTMAVMVDNVTYPLSFDQDRTQILHTGKAPVASHGYQYLKINKSSNATEVEPFLRQPIDKDSVNEFFNRTWNKQSVNEFPIAYEPLKDIHRVKSDLHREGEIPTIHLVANQADMDKMHNSSSSEDPKIMSKMTYITLNETLSFDEAEISLSGRSSRWMPKLSYNIKLKKKDRLAKFRRLKLRALDTDPSYIREQLAYDVVKSTGLISSEFSFVRVFLNDQELGLFGIIETFKNPWLANSFAKGDKKYKNGYLYQGKFQTAASSAMGHISDLSYHDNITAYADGQYQVKVEADGQEKENYKPLMEFTKFIDTAPTTSGEDSVKTWKKKFDTDSFLRSMALEFLLGYADGYTTLADNYYLYQNLETDTFFYIPSDMDLTFGSTMFKLDDMWSGNYSTYPGMGTRPLMNKMMQVSEFKQTYEELLLNLTQKIVNPEVMNHRIDQIVQLIEQDVAWDSQLPRVGKDIMGAMGDVGSAESAPNSSTEDIMGQLGNTLPPNLDMDVLTDFAKRIGADIPFQVAVDGPTGFQSLSGVKEWVKNQSNAILKFYNNTTTQ</sequence>
<name>A0ABP9Z3R1_9FUNG</name>
<proteinExistence type="predicted"/>
<evidence type="ECO:0008006" key="4">
    <source>
        <dbReference type="Google" id="ProtNLM"/>
    </source>
</evidence>
<evidence type="ECO:0000256" key="1">
    <source>
        <dbReference type="SAM" id="SignalP"/>
    </source>
</evidence>
<accession>A0ABP9Z3R1</accession>
<organism evidence="2 3">
    <name type="scientific">Mucor flavus</name>
    <dbReference type="NCBI Taxonomy" id="439312"/>
    <lineage>
        <taxon>Eukaryota</taxon>
        <taxon>Fungi</taxon>
        <taxon>Fungi incertae sedis</taxon>
        <taxon>Mucoromycota</taxon>
        <taxon>Mucoromycotina</taxon>
        <taxon>Mucoromycetes</taxon>
        <taxon>Mucorales</taxon>
        <taxon>Mucorineae</taxon>
        <taxon>Mucoraceae</taxon>
        <taxon>Mucor</taxon>
    </lineage>
</organism>
<feature type="signal peptide" evidence="1">
    <location>
        <begin position="1"/>
        <end position="20"/>
    </location>
</feature>
<protein>
    <recommendedName>
        <fullName evidence="4">Coth protein-domain-containing protein</fullName>
    </recommendedName>
</protein>
<dbReference type="EMBL" id="BAABUK010000018">
    <property type="protein sequence ID" value="GAA5813741.1"/>
    <property type="molecule type" value="Genomic_DNA"/>
</dbReference>
<evidence type="ECO:0000313" key="3">
    <source>
        <dbReference type="Proteomes" id="UP001473302"/>
    </source>
</evidence>
<dbReference type="PANTHER" id="PTHR40050:SF1">
    <property type="entry name" value="INNER SPORE COAT PROTEIN H"/>
    <property type="match status" value="1"/>
</dbReference>
<dbReference type="PANTHER" id="PTHR40050">
    <property type="entry name" value="INNER SPORE COAT PROTEIN H"/>
    <property type="match status" value="1"/>
</dbReference>
<dbReference type="Pfam" id="PF08757">
    <property type="entry name" value="CotH"/>
    <property type="match status" value="1"/>
</dbReference>
<evidence type="ECO:0000313" key="2">
    <source>
        <dbReference type="EMBL" id="GAA5813741.1"/>
    </source>
</evidence>
<keyword evidence="3" id="KW-1185">Reference proteome</keyword>
<gene>
    <name evidence="2" type="ORF">MFLAVUS_007228</name>
</gene>
<keyword evidence="1" id="KW-0732">Signal</keyword>
<feature type="chain" id="PRO_5047399063" description="Coth protein-domain-containing protein" evidence="1">
    <location>
        <begin position="21"/>
        <end position="587"/>
    </location>
</feature>